<evidence type="ECO:0000313" key="1">
    <source>
        <dbReference type="EMBL" id="MFC3627115.1"/>
    </source>
</evidence>
<organism evidence="1 2">
    <name type="scientific">Vogesella amnigena</name>
    <dbReference type="NCBI Taxonomy" id="1507449"/>
    <lineage>
        <taxon>Bacteria</taxon>
        <taxon>Pseudomonadati</taxon>
        <taxon>Pseudomonadota</taxon>
        <taxon>Betaproteobacteria</taxon>
        <taxon>Neisseriales</taxon>
        <taxon>Chromobacteriaceae</taxon>
        <taxon>Vogesella</taxon>
    </lineage>
</organism>
<dbReference type="Proteomes" id="UP001595636">
    <property type="component" value="Unassembled WGS sequence"/>
</dbReference>
<name>A0ABV7TWJ5_9NEIS</name>
<sequence length="104" mass="11538">TDDLFFCETFLHVQSPCHGGLDSKVTCYSIPGGRRRDSNGNANDRILEFLPKGTGLPVLSQEELDAISHGLNTPPRAVLKFKMQIEEFAEPLDAVIDSRQAEKH</sequence>
<keyword evidence="2" id="KW-1185">Reference proteome</keyword>
<comment type="caution">
    <text evidence="1">The sequence shown here is derived from an EMBL/GenBank/DDBJ whole genome shotgun (WGS) entry which is preliminary data.</text>
</comment>
<gene>
    <name evidence="1" type="ORF">ACFOKJ_13435</name>
</gene>
<proteinExistence type="predicted"/>
<dbReference type="EMBL" id="JBHRYH010000042">
    <property type="protein sequence ID" value="MFC3627115.1"/>
    <property type="molecule type" value="Genomic_DNA"/>
</dbReference>
<evidence type="ECO:0000313" key="2">
    <source>
        <dbReference type="Proteomes" id="UP001595636"/>
    </source>
</evidence>
<accession>A0ABV7TWJ5</accession>
<reference evidence="2" key="1">
    <citation type="journal article" date="2019" name="Int. J. Syst. Evol. Microbiol.">
        <title>The Global Catalogue of Microorganisms (GCM) 10K type strain sequencing project: providing services to taxonomists for standard genome sequencing and annotation.</title>
        <authorList>
            <consortium name="The Broad Institute Genomics Platform"/>
            <consortium name="The Broad Institute Genome Sequencing Center for Infectious Disease"/>
            <person name="Wu L."/>
            <person name="Ma J."/>
        </authorList>
    </citation>
    <scope>NUCLEOTIDE SEQUENCE [LARGE SCALE GENOMIC DNA]</scope>
    <source>
        <strain evidence="2">KCTC 42195</strain>
    </source>
</reference>
<feature type="non-terminal residue" evidence="1">
    <location>
        <position position="1"/>
    </location>
</feature>
<protein>
    <submittedName>
        <fullName evidence="1">Uncharacterized protein</fullName>
    </submittedName>
</protein>